<organism evidence="4 5">
    <name type="scientific">Athelia psychrophila</name>
    <dbReference type="NCBI Taxonomy" id="1759441"/>
    <lineage>
        <taxon>Eukaryota</taxon>
        <taxon>Fungi</taxon>
        <taxon>Dikarya</taxon>
        <taxon>Basidiomycota</taxon>
        <taxon>Agaricomycotina</taxon>
        <taxon>Agaricomycetes</taxon>
        <taxon>Agaricomycetidae</taxon>
        <taxon>Atheliales</taxon>
        <taxon>Atheliaceae</taxon>
        <taxon>Athelia</taxon>
    </lineage>
</organism>
<dbReference type="PANTHER" id="PTHR35043:SF7">
    <property type="entry name" value="TRANSCRIPTION FACTOR DOMAIN-CONTAINING PROTEIN"/>
    <property type="match status" value="1"/>
</dbReference>
<keyword evidence="3" id="KW-0732">Signal</keyword>
<feature type="transmembrane region" description="Helical" evidence="2">
    <location>
        <begin position="522"/>
        <end position="544"/>
    </location>
</feature>
<feature type="region of interest" description="Disordered" evidence="1">
    <location>
        <begin position="387"/>
        <end position="408"/>
    </location>
</feature>
<evidence type="ECO:0000256" key="1">
    <source>
        <dbReference type="SAM" id="MobiDB-lite"/>
    </source>
</evidence>
<evidence type="ECO:0000256" key="2">
    <source>
        <dbReference type="SAM" id="Phobius"/>
    </source>
</evidence>
<accession>A0A165WGE3</accession>
<feature type="transmembrane region" description="Helical" evidence="2">
    <location>
        <begin position="491"/>
        <end position="510"/>
    </location>
</feature>
<evidence type="ECO:0000313" key="4">
    <source>
        <dbReference type="EMBL" id="KZP07623.1"/>
    </source>
</evidence>
<name>A0A165WGE3_9AGAM</name>
<keyword evidence="2" id="KW-0812">Transmembrane</keyword>
<dbReference type="Proteomes" id="UP000076532">
    <property type="component" value="Unassembled WGS sequence"/>
</dbReference>
<dbReference type="AlphaFoldDB" id="A0A165WGE3"/>
<sequence length="567" mass="62548">MLLFLLFLCAIAAGIHALALPAVDATSEDSKCTDLAFCRSIWNIIWSSLATIFACAWVSVHRNIPDPDSRGVAVTLERIRITIWALLVPEYIIAWAIRQWIVAREISKEFNKLAPMPPHVTVRPDSGYSSGPAMRGIEMTALRENGQVAGPVAGPADGPMDVSVDGQAAGQVDGQVPPWRRYMSAAVALCSTLGSTVAKLWELPIRAFHNKDPWTVTHGFFVLMGGFLYFDGDKRQYPVSREDLKVIFTTRPLEVPNEAEINDKSKGDAFSKTVTVAQTLWFVAQCIARAIQGLTVTKLEIVTLAYTAISMAMYYFWWSKPLSVSRPIRVKRIPGPELSHHSETSSQLTPGNSAWGAQIKNIVKAVVGTQDDDVHLSELHQVPTFYAGKPEEHQRDRPESNHSASSESLPKLGWGVDIKKFVHAVVGTQDDEVKLWMLDQAPTFYAGKPEEHQVLFADAIALAFAIVFGAIHCIAWSFAFPSHAEKLLWRISAIALVGVPAIYIVFVVLIAMDVKSLAKPTLILSTVGIPFYLLARVVLLVLAFTTLRGLSPDAYETIHWTTFIPHV</sequence>
<evidence type="ECO:0000256" key="3">
    <source>
        <dbReference type="SAM" id="SignalP"/>
    </source>
</evidence>
<keyword evidence="2" id="KW-1133">Transmembrane helix</keyword>
<feature type="compositionally biased region" description="Basic and acidic residues" evidence="1">
    <location>
        <begin position="389"/>
        <end position="400"/>
    </location>
</feature>
<feature type="signal peptide" evidence="3">
    <location>
        <begin position="1"/>
        <end position="17"/>
    </location>
</feature>
<dbReference type="OrthoDB" id="9451547at2759"/>
<feature type="transmembrane region" description="Helical" evidence="2">
    <location>
        <begin position="81"/>
        <end position="101"/>
    </location>
</feature>
<feature type="transmembrane region" description="Helical" evidence="2">
    <location>
        <begin position="454"/>
        <end position="479"/>
    </location>
</feature>
<reference evidence="4 5" key="1">
    <citation type="journal article" date="2016" name="Mol. Biol. Evol.">
        <title>Comparative Genomics of Early-Diverging Mushroom-Forming Fungi Provides Insights into the Origins of Lignocellulose Decay Capabilities.</title>
        <authorList>
            <person name="Nagy L.G."/>
            <person name="Riley R."/>
            <person name="Tritt A."/>
            <person name="Adam C."/>
            <person name="Daum C."/>
            <person name="Floudas D."/>
            <person name="Sun H."/>
            <person name="Yadav J.S."/>
            <person name="Pangilinan J."/>
            <person name="Larsson K.H."/>
            <person name="Matsuura K."/>
            <person name="Barry K."/>
            <person name="Labutti K."/>
            <person name="Kuo R."/>
            <person name="Ohm R.A."/>
            <person name="Bhattacharya S.S."/>
            <person name="Shirouzu T."/>
            <person name="Yoshinaga Y."/>
            <person name="Martin F.M."/>
            <person name="Grigoriev I.V."/>
            <person name="Hibbett D.S."/>
        </authorList>
    </citation>
    <scope>NUCLEOTIDE SEQUENCE [LARGE SCALE GENOMIC DNA]</scope>
    <source>
        <strain evidence="4 5">CBS 109695</strain>
    </source>
</reference>
<evidence type="ECO:0000313" key="5">
    <source>
        <dbReference type="Proteomes" id="UP000076532"/>
    </source>
</evidence>
<dbReference type="EMBL" id="KV417745">
    <property type="protein sequence ID" value="KZP07623.1"/>
    <property type="molecule type" value="Genomic_DNA"/>
</dbReference>
<feature type="chain" id="PRO_5007868459" evidence="3">
    <location>
        <begin position="18"/>
        <end position="567"/>
    </location>
</feature>
<proteinExistence type="predicted"/>
<dbReference type="PANTHER" id="PTHR35043">
    <property type="entry name" value="TRANSCRIPTION FACTOR DOMAIN-CONTAINING PROTEIN"/>
    <property type="match status" value="1"/>
</dbReference>
<keyword evidence="5" id="KW-1185">Reference proteome</keyword>
<protein>
    <submittedName>
        <fullName evidence="4">Uncharacterized protein</fullName>
    </submittedName>
</protein>
<feature type="transmembrane region" description="Helical" evidence="2">
    <location>
        <begin position="41"/>
        <end position="60"/>
    </location>
</feature>
<gene>
    <name evidence="4" type="ORF">FIBSPDRAFT_841118</name>
</gene>
<feature type="transmembrane region" description="Helical" evidence="2">
    <location>
        <begin position="301"/>
        <end position="318"/>
    </location>
</feature>
<keyword evidence="2" id="KW-0472">Membrane</keyword>